<evidence type="ECO:0000313" key="2">
    <source>
        <dbReference type="EMBL" id="CAE4593904.1"/>
    </source>
</evidence>
<accession>A0A7S4QW64</accession>
<reference evidence="2" key="1">
    <citation type="submission" date="2021-01" db="EMBL/GenBank/DDBJ databases">
        <authorList>
            <person name="Corre E."/>
            <person name="Pelletier E."/>
            <person name="Niang G."/>
            <person name="Scheremetjew M."/>
            <person name="Finn R."/>
            <person name="Kale V."/>
            <person name="Holt S."/>
            <person name="Cochrane G."/>
            <person name="Meng A."/>
            <person name="Brown T."/>
            <person name="Cohen L."/>
        </authorList>
    </citation>
    <scope>NUCLEOTIDE SEQUENCE</scope>
    <source>
        <strain evidence="2">CCMP3105</strain>
    </source>
</reference>
<feature type="compositionally biased region" description="Low complexity" evidence="1">
    <location>
        <begin position="1"/>
        <end position="25"/>
    </location>
</feature>
<protein>
    <submittedName>
        <fullName evidence="2">Uncharacterized protein</fullName>
    </submittedName>
</protein>
<gene>
    <name evidence="2" type="ORF">AMON00008_LOCUS25645</name>
</gene>
<organism evidence="2">
    <name type="scientific">Alexandrium monilatum</name>
    <dbReference type="NCBI Taxonomy" id="311494"/>
    <lineage>
        <taxon>Eukaryota</taxon>
        <taxon>Sar</taxon>
        <taxon>Alveolata</taxon>
        <taxon>Dinophyceae</taxon>
        <taxon>Gonyaulacales</taxon>
        <taxon>Pyrocystaceae</taxon>
        <taxon>Alexandrium</taxon>
    </lineage>
</organism>
<feature type="region of interest" description="Disordered" evidence="1">
    <location>
        <begin position="1"/>
        <end position="39"/>
    </location>
</feature>
<proteinExistence type="predicted"/>
<dbReference type="EMBL" id="HBNR01037209">
    <property type="protein sequence ID" value="CAE4593904.1"/>
    <property type="molecule type" value="Transcribed_RNA"/>
</dbReference>
<name>A0A7S4QW64_9DINO</name>
<dbReference type="AlphaFoldDB" id="A0A7S4QW64"/>
<evidence type="ECO:0000256" key="1">
    <source>
        <dbReference type="SAM" id="MobiDB-lite"/>
    </source>
</evidence>
<sequence length="142" mass="15305">MDTPSGRSHQGSRSGLGRRSASQGALPQTGRTRQHASYGAWFQAQQTDDRSAEVIRLAKPTSYWPYGKDVTTLAGTGNARDVYKILGSHDARGVVPKRPAQETLVPSNVLRNAGSTTALLGPASLLGSSFEDRPVRFEGRMH</sequence>